<dbReference type="Proteomes" id="UP001143981">
    <property type="component" value="Unassembled WGS sequence"/>
</dbReference>
<evidence type="ECO:0000259" key="7">
    <source>
        <dbReference type="PROSITE" id="PS51294"/>
    </source>
</evidence>
<dbReference type="GO" id="GO:0042795">
    <property type="term" value="P:snRNA transcription by RNA polymerase II"/>
    <property type="evidence" value="ECO:0007669"/>
    <property type="project" value="TreeGrafter"/>
</dbReference>
<dbReference type="InterPro" id="IPR001005">
    <property type="entry name" value="SANT/Myb"/>
</dbReference>
<reference evidence="8" key="1">
    <citation type="submission" date="2022-07" db="EMBL/GenBank/DDBJ databases">
        <title>Phylogenomic reconstructions and comparative analyses of Kickxellomycotina fungi.</title>
        <authorList>
            <person name="Reynolds N.K."/>
            <person name="Stajich J.E."/>
            <person name="Barry K."/>
            <person name="Grigoriev I.V."/>
            <person name="Crous P."/>
            <person name="Smith M.E."/>
        </authorList>
    </citation>
    <scope>NUCLEOTIDE SEQUENCE</scope>
    <source>
        <strain evidence="8">BCRC 34381</strain>
    </source>
</reference>
<organism evidence="8 9">
    <name type="scientific">Coemansia biformis</name>
    <dbReference type="NCBI Taxonomy" id="1286918"/>
    <lineage>
        <taxon>Eukaryota</taxon>
        <taxon>Fungi</taxon>
        <taxon>Fungi incertae sedis</taxon>
        <taxon>Zoopagomycota</taxon>
        <taxon>Kickxellomycotina</taxon>
        <taxon>Kickxellomycetes</taxon>
        <taxon>Kickxellales</taxon>
        <taxon>Kickxellaceae</taxon>
        <taxon>Coemansia</taxon>
    </lineage>
</organism>
<dbReference type="GO" id="GO:0001006">
    <property type="term" value="F:RNA polymerase III type 3 promoter sequence-specific DNA binding"/>
    <property type="evidence" value="ECO:0007669"/>
    <property type="project" value="TreeGrafter"/>
</dbReference>
<dbReference type="GO" id="GO:0019185">
    <property type="term" value="C:snRNA-activating protein complex"/>
    <property type="evidence" value="ECO:0007669"/>
    <property type="project" value="TreeGrafter"/>
</dbReference>
<name>A0A9W8CWD5_9FUNG</name>
<feature type="region of interest" description="Disordered" evidence="5">
    <location>
        <begin position="1"/>
        <end position="53"/>
    </location>
</feature>
<dbReference type="InterPro" id="IPR009057">
    <property type="entry name" value="Homeodomain-like_sf"/>
</dbReference>
<feature type="domain" description="HTH myb-type" evidence="7">
    <location>
        <begin position="106"/>
        <end position="141"/>
    </location>
</feature>
<dbReference type="PROSITE" id="PS51294">
    <property type="entry name" value="HTH_MYB"/>
    <property type="match status" value="1"/>
</dbReference>
<evidence type="ECO:0000256" key="2">
    <source>
        <dbReference type="ARBA" id="ARBA00023125"/>
    </source>
</evidence>
<feature type="domain" description="Myb-like" evidence="6">
    <location>
        <begin position="106"/>
        <end position="162"/>
    </location>
</feature>
<dbReference type="PROSITE" id="PS50090">
    <property type="entry name" value="MYB_LIKE"/>
    <property type="match status" value="1"/>
</dbReference>
<dbReference type="CDD" id="cd00167">
    <property type="entry name" value="SANT"/>
    <property type="match status" value="2"/>
</dbReference>
<evidence type="ECO:0000256" key="1">
    <source>
        <dbReference type="ARBA" id="ARBA00023015"/>
    </source>
</evidence>
<dbReference type="PANTHER" id="PTHR46621">
    <property type="entry name" value="SNRNA-ACTIVATING PROTEIN COMPLEX SUBUNIT 4"/>
    <property type="match status" value="1"/>
</dbReference>
<keyword evidence="2" id="KW-0238">DNA-binding</keyword>
<evidence type="ECO:0008006" key="10">
    <source>
        <dbReference type="Google" id="ProtNLM"/>
    </source>
</evidence>
<keyword evidence="1" id="KW-0805">Transcription regulation</keyword>
<keyword evidence="9" id="KW-1185">Reference proteome</keyword>
<evidence type="ECO:0000256" key="5">
    <source>
        <dbReference type="SAM" id="MobiDB-lite"/>
    </source>
</evidence>
<dbReference type="Pfam" id="PF00249">
    <property type="entry name" value="Myb_DNA-binding"/>
    <property type="match status" value="1"/>
</dbReference>
<dbReference type="EMBL" id="JANBOI010000324">
    <property type="protein sequence ID" value="KAJ1731482.1"/>
    <property type="molecule type" value="Genomic_DNA"/>
</dbReference>
<accession>A0A9W8CWD5</accession>
<dbReference type="AlphaFoldDB" id="A0A9W8CWD5"/>
<sequence>MGEKGEWPADEPDDSTVRADDDSAQLPVFTGGRRTTGEDEGAKPAGPGSTRWTREEVERLAEVVERNRTGGGGQVDWSVVLRSFPHRTRVACCSALRRRNSSGGMRERIVRRPFSRAEEAVLLEAVRKHGERKWAKVAEEVVQTTGIHRPEAVYYSHWSFVLCPKARSAPHWTSAMSKRLREVAAVHGKDPIFLAYKFFPSYTPSMLSRMLLRMGTPLEDLDPRRLRFLKKPR</sequence>
<dbReference type="InterPro" id="IPR051575">
    <property type="entry name" value="Myb-like_DNA-bd"/>
</dbReference>
<keyword evidence="3" id="KW-0804">Transcription</keyword>
<dbReference type="SUPFAM" id="SSF46689">
    <property type="entry name" value="Homeodomain-like"/>
    <property type="match status" value="2"/>
</dbReference>
<dbReference type="Gene3D" id="1.10.10.60">
    <property type="entry name" value="Homeodomain-like"/>
    <property type="match status" value="2"/>
</dbReference>
<dbReference type="GO" id="GO:0042796">
    <property type="term" value="P:snRNA transcription by RNA polymerase III"/>
    <property type="evidence" value="ECO:0007669"/>
    <property type="project" value="TreeGrafter"/>
</dbReference>
<dbReference type="GO" id="GO:0000978">
    <property type="term" value="F:RNA polymerase II cis-regulatory region sequence-specific DNA binding"/>
    <property type="evidence" value="ECO:0007669"/>
    <property type="project" value="TreeGrafter"/>
</dbReference>
<evidence type="ECO:0000259" key="6">
    <source>
        <dbReference type="PROSITE" id="PS50090"/>
    </source>
</evidence>
<evidence type="ECO:0000256" key="4">
    <source>
        <dbReference type="ARBA" id="ARBA00023242"/>
    </source>
</evidence>
<comment type="caution">
    <text evidence="8">The sequence shown here is derived from an EMBL/GenBank/DDBJ whole genome shotgun (WGS) entry which is preliminary data.</text>
</comment>
<evidence type="ECO:0000313" key="9">
    <source>
        <dbReference type="Proteomes" id="UP001143981"/>
    </source>
</evidence>
<dbReference type="PANTHER" id="PTHR46621:SF1">
    <property type="entry name" value="SNRNA-ACTIVATING PROTEIN COMPLEX SUBUNIT 4"/>
    <property type="match status" value="1"/>
</dbReference>
<proteinExistence type="predicted"/>
<protein>
    <recommendedName>
        <fullName evidence="10">Myb-like domain-containing protein</fullName>
    </recommendedName>
</protein>
<evidence type="ECO:0000313" key="8">
    <source>
        <dbReference type="EMBL" id="KAJ1731482.1"/>
    </source>
</evidence>
<keyword evidence="4" id="KW-0539">Nucleus</keyword>
<evidence type="ECO:0000256" key="3">
    <source>
        <dbReference type="ARBA" id="ARBA00023163"/>
    </source>
</evidence>
<dbReference type="OrthoDB" id="2143914at2759"/>
<dbReference type="InterPro" id="IPR017930">
    <property type="entry name" value="Myb_dom"/>
</dbReference>
<dbReference type="SMART" id="SM00717">
    <property type="entry name" value="SANT"/>
    <property type="match status" value="2"/>
</dbReference>
<gene>
    <name evidence="8" type="ORF">LPJ61_002514</name>
</gene>